<sequence length="87" mass="9272">MGDLENIAAELRVAHSEGKGAVELALLSREKLGSAFGAISFIAVFRIAFDVPLPVLQRAQAWGRFGGGGVQISDQEFSALLSPWLTD</sequence>
<dbReference type="AlphaFoldDB" id="A0A6B3BMK1"/>
<evidence type="ECO:0000313" key="1">
    <source>
        <dbReference type="EMBL" id="NEC85156.1"/>
    </source>
</evidence>
<comment type="caution">
    <text evidence="1">The sequence shown here is derived from an EMBL/GenBank/DDBJ whole genome shotgun (WGS) entry which is preliminary data.</text>
</comment>
<proteinExistence type="predicted"/>
<dbReference type="EMBL" id="JAAGLU010000003">
    <property type="protein sequence ID" value="NEC85156.1"/>
    <property type="molecule type" value="Genomic_DNA"/>
</dbReference>
<protein>
    <submittedName>
        <fullName evidence="1">Uncharacterized protein</fullName>
    </submittedName>
</protein>
<gene>
    <name evidence="1" type="ORF">G3I71_04605</name>
</gene>
<accession>A0A6B3BMK1</accession>
<dbReference type="RefSeq" id="WP_164312605.1">
    <property type="nucleotide sequence ID" value="NZ_JAAGLU010000003.1"/>
</dbReference>
<organism evidence="1">
    <name type="scientific">Streptomyces sp. SID12501</name>
    <dbReference type="NCBI Taxonomy" id="2706042"/>
    <lineage>
        <taxon>Bacteria</taxon>
        <taxon>Bacillati</taxon>
        <taxon>Actinomycetota</taxon>
        <taxon>Actinomycetes</taxon>
        <taxon>Kitasatosporales</taxon>
        <taxon>Streptomycetaceae</taxon>
        <taxon>Streptomyces</taxon>
    </lineage>
</organism>
<reference evidence="1" key="1">
    <citation type="submission" date="2020-01" db="EMBL/GenBank/DDBJ databases">
        <title>Insect and environment-associated Actinomycetes.</title>
        <authorList>
            <person name="Currrie C."/>
            <person name="Chevrette M."/>
            <person name="Carlson C."/>
            <person name="Stubbendieck R."/>
            <person name="Wendt-Pienkowski E."/>
        </authorList>
    </citation>
    <scope>NUCLEOTIDE SEQUENCE</scope>
    <source>
        <strain evidence="1">SID12501</strain>
    </source>
</reference>
<name>A0A6B3BMK1_9ACTN</name>